<name>A0A8S5QLY4_9CAUD</name>
<organism evidence="1">
    <name type="scientific">Siphoviridae sp. ctvv53</name>
    <dbReference type="NCBI Taxonomy" id="2826513"/>
    <lineage>
        <taxon>Viruses</taxon>
        <taxon>Duplodnaviria</taxon>
        <taxon>Heunggongvirae</taxon>
        <taxon>Uroviricota</taxon>
        <taxon>Caudoviricetes</taxon>
    </lineage>
</organism>
<proteinExistence type="predicted"/>
<evidence type="ECO:0000313" key="1">
    <source>
        <dbReference type="EMBL" id="DAE19596.1"/>
    </source>
</evidence>
<accession>A0A8S5QLY4</accession>
<sequence length="52" mass="5565">MQLWAFYNSPGRYRAPAAGRRHAAGRGLQGLLPDHSLLGVATLIVIGYDGPC</sequence>
<reference evidence="1" key="1">
    <citation type="journal article" date="2021" name="Proc. Natl. Acad. Sci. U.S.A.">
        <title>A Catalog of Tens of Thousands of Viruses from Human Metagenomes Reveals Hidden Associations with Chronic Diseases.</title>
        <authorList>
            <person name="Tisza M.J."/>
            <person name="Buck C.B."/>
        </authorList>
    </citation>
    <scope>NUCLEOTIDE SEQUENCE</scope>
    <source>
        <strain evidence="1">Ctvv53</strain>
    </source>
</reference>
<dbReference type="EMBL" id="BK015678">
    <property type="protein sequence ID" value="DAE19596.1"/>
    <property type="molecule type" value="Genomic_DNA"/>
</dbReference>
<protein>
    <submittedName>
        <fullName evidence="1">Uncharacterized protein</fullName>
    </submittedName>
</protein>